<name>A0A110B291_HALHR</name>
<reference evidence="1" key="1">
    <citation type="submission" date="2016-02" db="EMBL/GenBank/DDBJ databases">
        <title>Halorhodospira halochloris DSM-1059 complete genome, version 2.</title>
        <authorList>
            <person name="Tsukatani Y."/>
        </authorList>
    </citation>
    <scope>NUCLEOTIDE SEQUENCE</scope>
    <source>
        <strain evidence="1">DSM 1059</strain>
    </source>
</reference>
<evidence type="ECO:0000313" key="1">
    <source>
        <dbReference type="EMBL" id="BAU58330.1"/>
    </source>
</evidence>
<dbReference type="EMBL" id="AP017372">
    <property type="protein sequence ID" value="BAU58330.1"/>
    <property type="molecule type" value="Genomic_DNA"/>
</dbReference>
<sequence length="216" mass="24372">MSRIRALIIALGVWLLGGLSTTSAHPHSWIDLRVIVKFNENGEITALEQRWLMDPFASALWLDGMDRDMPEAAREEKLDQAAAEALERVSRHDYFTKVKHGDEEIPHAKARNPKLESDQRQRLQLQFELVLEEPVDPGKAPLRYAVYDPTYYIEILHAESDSIRLQGGGLHCDLHIDSPSPDPQKVAYAASLGVDVQPDRDLGQHFAEWAEISCAQ</sequence>
<protein>
    <submittedName>
        <fullName evidence="1">Exported protein</fullName>
    </submittedName>
</protein>
<dbReference type="Proteomes" id="UP000218890">
    <property type="component" value="Chromosome"/>
</dbReference>
<dbReference type="Pfam" id="PF06226">
    <property type="entry name" value="DUF1007"/>
    <property type="match status" value="1"/>
</dbReference>
<evidence type="ECO:0000313" key="2">
    <source>
        <dbReference type="Proteomes" id="UP000218890"/>
    </source>
</evidence>
<dbReference type="AlphaFoldDB" id="A0A110B291"/>
<gene>
    <name evidence="1" type="ORF">HH1059_16200</name>
</gene>
<organism evidence="1 2">
    <name type="scientific">Halorhodospira halochloris</name>
    <name type="common">Ectothiorhodospira halochloris</name>
    <dbReference type="NCBI Taxonomy" id="1052"/>
    <lineage>
        <taxon>Bacteria</taxon>
        <taxon>Pseudomonadati</taxon>
        <taxon>Pseudomonadota</taxon>
        <taxon>Gammaproteobacteria</taxon>
        <taxon>Chromatiales</taxon>
        <taxon>Ectothiorhodospiraceae</taxon>
        <taxon>Halorhodospira</taxon>
    </lineage>
</organism>
<dbReference type="InterPro" id="IPR010412">
    <property type="entry name" value="DUF1007"/>
</dbReference>
<dbReference type="KEGG" id="hhk:HH1059_16200"/>
<proteinExistence type="predicted"/>
<accession>A0A110B291</accession>
<dbReference type="RefSeq" id="WP_162549455.1">
    <property type="nucleotide sequence ID" value="NZ_AP017372.2"/>
</dbReference>
<keyword evidence="2" id="KW-1185">Reference proteome</keyword>